<dbReference type="EMBL" id="UINC01091084">
    <property type="protein sequence ID" value="SVC43571.1"/>
    <property type="molecule type" value="Genomic_DNA"/>
</dbReference>
<gene>
    <name evidence="1" type="ORF">METZ01_LOCUS296425</name>
</gene>
<dbReference type="AlphaFoldDB" id="A0A382M8N9"/>
<name>A0A382M8N9_9ZZZZ</name>
<protein>
    <submittedName>
        <fullName evidence="1">Uncharacterized protein</fullName>
    </submittedName>
</protein>
<accession>A0A382M8N9</accession>
<feature type="non-terminal residue" evidence="1">
    <location>
        <position position="53"/>
    </location>
</feature>
<sequence>MPGMKLRRMTRASPWTLGSVLLALLALLPVGAVLFFAVGSSDDVWNHLARTVL</sequence>
<evidence type="ECO:0000313" key="1">
    <source>
        <dbReference type="EMBL" id="SVC43571.1"/>
    </source>
</evidence>
<proteinExistence type="predicted"/>
<organism evidence="1">
    <name type="scientific">marine metagenome</name>
    <dbReference type="NCBI Taxonomy" id="408172"/>
    <lineage>
        <taxon>unclassified sequences</taxon>
        <taxon>metagenomes</taxon>
        <taxon>ecological metagenomes</taxon>
    </lineage>
</organism>
<reference evidence="1" key="1">
    <citation type="submission" date="2018-05" db="EMBL/GenBank/DDBJ databases">
        <authorList>
            <person name="Lanie J.A."/>
            <person name="Ng W.-L."/>
            <person name="Kazmierczak K.M."/>
            <person name="Andrzejewski T.M."/>
            <person name="Davidsen T.M."/>
            <person name="Wayne K.J."/>
            <person name="Tettelin H."/>
            <person name="Glass J.I."/>
            <person name="Rusch D."/>
            <person name="Podicherti R."/>
            <person name="Tsui H.-C.T."/>
            <person name="Winkler M.E."/>
        </authorList>
    </citation>
    <scope>NUCLEOTIDE SEQUENCE</scope>
</reference>